<name>A0A370L492_9HYPH</name>
<dbReference type="Pfam" id="PF06568">
    <property type="entry name" value="YjiS-like"/>
    <property type="match status" value="1"/>
</dbReference>
<accession>A0A370L492</accession>
<feature type="domain" description="YjiS-like" evidence="1">
    <location>
        <begin position="31"/>
        <end position="63"/>
    </location>
</feature>
<reference evidence="3" key="1">
    <citation type="submission" date="2018-07" db="EMBL/GenBank/DDBJ databases">
        <authorList>
            <person name="Safronova V.I."/>
            <person name="Chirak E.R."/>
            <person name="Sazanova A.L."/>
        </authorList>
    </citation>
    <scope>NUCLEOTIDE SEQUENCE [LARGE SCALE GENOMIC DNA]</scope>
    <source>
        <strain evidence="3">RCAM04685</strain>
    </source>
</reference>
<gene>
    <name evidence="2" type="ORF">DWE98_16030</name>
</gene>
<sequence>MLTLTFAQKPLSFVAIGATRVAARGFVGVKNLTRAIMHRREILRLAELDERGLKDIGLVHSDIAGALSTSWLNDPSAILAARSSAQNGAASARREEGLRQAMVKRSRPVVAARETTVACNA</sequence>
<protein>
    <submittedName>
        <fullName evidence="2">DUF1127 domain-containing protein</fullName>
    </submittedName>
</protein>
<dbReference type="InterPro" id="IPR009506">
    <property type="entry name" value="YjiS-like"/>
</dbReference>
<organism evidence="2 3">
    <name type="scientific">Bosea caraganae</name>
    <dbReference type="NCBI Taxonomy" id="2763117"/>
    <lineage>
        <taxon>Bacteria</taxon>
        <taxon>Pseudomonadati</taxon>
        <taxon>Pseudomonadota</taxon>
        <taxon>Alphaproteobacteria</taxon>
        <taxon>Hyphomicrobiales</taxon>
        <taxon>Boseaceae</taxon>
        <taxon>Bosea</taxon>
    </lineage>
</organism>
<evidence type="ECO:0000313" key="2">
    <source>
        <dbReference type="EMBL" id="RDJ23652.1"/>
    </source>
</evidence>
<dbReference type="EMBL" id="QQTP01000008">
    <property type="protein sequence ID" value="RDJ23652.1"/>
    <property type="molecule type" value="Genomic_DNA"/>
</dbReference>
<keyword evidence="3" id="KW-1185">Reference proteome</keyword>
<evidence type="ECO:0000259" key="1">
    <source>
        <dbReference type="Pfam" id="PF06568"/>
    </source>
</evidence>
<dbReference type="Proteomes" id="UP000255207">
    <property type="component" value="Unassembled WGS sequence"/>
</dbReference>
<comment type="caution">
    <text evidence="2">The sequence shown here is derived from an EMBL/GenBank/DDBJ whole genome shotgun (WGS) entry which is preliminary data.</text>
</comment>
<dbReference type="AlphaFoldDB" id="A0A370L492"/>
<evidence type="ECO:0000313" key="3">
    <source>
        <dbReference type="Proteomes" id="UP000255207"/>
    </source>
</evidence>
<dbReference type="RefSeq" id="WP_114830277.1">
    <property type="nucleotide sequence ID" value="NZ_QQTO01000023.1"/>
</dbReference>
<proteinExistence type="predicted"/>
<dbReference type="OrthoDB" id="7861975at2"/>